<evidence type="ECO:0000256" key="3">
    <source>
        <dbReference type="ARBA" id="ARBA00022833"/>
    </source>
</evidence>
<dbReference type="InterPro" id="IPR013083">
    <property type="entry name" value="Znf_RING/FYVE/PHD"/>
</dbReference>
<evidence type="ECO:0000259" key="5">
    <source>
        <dbReference type="PROSITE" id="PS50016"/>
    </source>
</evidence>
<dbReference type="Gene3D" id="3.30.70.1820">
    <property type="entry name" value="L1 transposable element, RRM domain"/>
    <property type="match status" value="1"/>
</dbReference>
<comment type="caution">
    <text evidence="6">The sequence shown here is derived from an EMBL/GenBank/DDBJ whole genome shotgun (WGS) entry which is preliminary data.</text>
</comment>
<organism evidence="6 7">
    <name type="scientific">Loxostege sticticalis</name>
    <name type="common">Beet webworm moth</name>
    <dbReference type="NCBI Taxonomy" id="481309"/>
    <lineage>
        <taxon>Eukaryota</taxon>
        <taxon>Metazoa</taxon>
        <taxon>Ecdysozoa</taxon>
        <taxon>Arthropoda</taxon>
        <taxon>Hexapoda</taxon>
        <taxon>Insecta</taxon>
        <taxon>Pterygota</taxon>
        <taxon>Neoptera</taxon>
        <taxon>Endopterygota</taxon>
        <taxon>Lepidoptera</taxon>
        <taxon>Glossata</taxon>
        <taxon>Ditrysia</taxon>
        <taxon>Pyraloidea</taxon>
        <taxon>Crambidae</taxon>
        <taxon>Pyraustinae</taxon>
        <taxon>Loxostege</taxon>
    </lineage>
</organism>
<dbReference type="SUPFAM" id="SSF57903">
    <property type="entry name" value="FYVE/PHD zinc finger"/>
    <property type="match status" value="1"/>
</dbReference>
<gene>
    <name evidence="6" type="ORF">ABMA27_016758</name>
</gene>
<dbReference type="PANTHER" id="PTHR11505">
    <property type="entry name" value="L1 TRANSPOSABLE ELEMENT-RELATED"/>
    <property type="match status" value="1"/>
</dbReference>
<protein>
    <recommendedName>
        <fullName evidence="5">PHD-type domain-containing protein</fullName>
    </recommendedName>
</protein>
<dbReference type="Pfam" id="PF00628">
    <property type="entry name" value="PHD"/>
    <property type="match status" value="1"/>
</dbReference>
<dbReference type="PROSITE" id="PS01359">
    <property type="entry name" value="ZF_PHD_1"/>
    <property type="match status" value="1"/>
</dbReference>
<dbReference type="InterPro" id="IPR001965">
    <property type="entry name" value="Znf_PHD"/>
</dbReference>
<accession>A0ABR3I3F3</accession>
<feature type="domain" description="PHD-type" evidence="5">
    <location>
        <begin position="1"/>
        <end position="56"/>
    </location>
</feature>
<evidence type="ECO:0000256" key="1">
    <source>
        <dbReference type="ARBA" id="ARBA00022723"/>
    </source>
</evidence>
<reference evidence="6 7" key="1">
    <citation type="submission" date="2024-06" db="EMBL/GenBank/DDBJ databases">
        <title>A chromosome-level genome assembly of beet webworm, Loxostege sticticalis.</title>
        <authorList>
            <person name="Zhang Y."/>
        </authorList>
    </citation>
    <scope>NUCLEOTIDE SEQUENCE [LARGE SCALE GENOMIC DNA]</scope>
    <source>
        <strain evidence="6">AQ026</strain>
        <tissue evidence="6">Whole body</tissue>
    </source>
</reference>
<evidence type="ECO:0000256" key="2">
    <source>
        <dbReference type="ARBA" id="ARBA00022771"/>
    </source>
</evidence>
<dbReference type="InterPro" id="IPR011011">
    <property type="entry name" value="Znf_FYVE_PHD"/>
</dbReference>
<dbReference type="Gene3D" id="3.30.40.10">
    <property type="entry name" value="Zinc/RING finger domain, C3HC4 (zinc finger)"/>
    <property type="match status" value="1"/>
</dbReference>
<sequence>MNCQACHNKVESREVLSCKACKGNYHYVCLNIPALTYGANLNDFRGKWRCPSCANITRRNRGDETPTRNYSESLLDDANMSCDDLCPEQPIQTNPTQAHAGASTNPDPNILDILREIRALRNEFSSMKEDLRQATTGIRSLNERFCEMESRFSAIEDRLTANESKMSLVTKLQVNLDAAKETISTLQYENNKNNQFSRINNVEISGVPLSSGENLVTIIQTICSKVGTPFDERDVDTIQRVRRFEMNDGNNRSSTSRPPAIVVKFVRRMCKDKLLAAVRTRRGLTTADIGISGPSSNIYVSDHLTPQNKLLLRRAREMKSELQYSYLWIRDCKILMRKNDHSKVILIANESDLSKLK</sequence>
<dbReference type="InterPro" id="IPR057251">
    <property type="entry name" value="FP_C"/>
</dbReference>
<evidence type="ECO:0000256" key="4">
    <source>
        <dbReference type="PROSITE-ProRule" id="PRU00146"/>
    </source>
</evidence>
<name>A0ABR3I3F3_LOXSC</name>
<dbReference type="InterPro" id="IPR019786">
    <property type="entry name" value="Zinc_finger_PHD-type_CS"/>
</dbReference>
<proteinExistence type="predicted"/>
<evidence type="ECO:0000313" key="7">
    <source>
        <dbReference type="Proteomes" id="UP001549920"/>
    </source>
</evidence>
<dbReference type="Proteomes" id="UP001549920">
    <property type="component" value="Unassembled WGS sequence"/>
</dbReference>
<dbReference type="PROSITE" id="PS50016">
    <property type="entry name" value="ZF_PHD_2"/>
    <property type="match status" value="1"/>
</dbReference>
<keyword evidence="1" id="KW-0479">Metal-binding</keyword>
<keyword evidence="7" id="KW-1185">Reference proteome</keyword>
<keyword evidence="3" id="KW-0862">Zinc</keyword>
<dbReference type="InterPro" id="IPR019787">
    <property type="entry name" value="Znf_PHD-finger"/>
</dbReference>
<dbReference type="EMBL" id="JBEUOH010000009">
    <property type="protein sequence ID" value="KAL0883351.1"/>
    <property type="molecule type" value="Genomic_DNA"/>
</dbReference>
<evidence type="ECO:0000313" key="6">
    <source>
        <dbReference type="EMBL" id="KAL0883351.1"/>
    </source>
</evidence>
<keyword evidence="2 4" id="KW-0863">Zinc-finger</keyword>
<dbReference type="InterPro" id="IPR004244">
    <property type="entry name" value="Transposase_22"/>
</dbReference>
<dbReference type="Pfam" id="PF25298">
    <property type="entry name" value="Baculo_FP_2nd"/>
    <property type="match status" value="1"/>
</dbReference>
<dbReference type="SMART" id="SM00249">
    <property type="entry name" value="PHD"/>
    <property type="match status" value="1"/>
</dbReference>